<gene>
    <name evidence="2" type="ORF">KI387_019639</name>
</gene>
<dbReference type="EMBL" id="JAHRHJ020000004">
    <property type="protein sequence ID" value="KAH9317870.1"/>
    <property type="molecule type" value="Genomic_DNA"/>
</dbReference>
<protein>
    <submittedName>
        <fullName evidence="2">Uncharacterized protein</fullName>
    </submittedName>
</protein>
<keyword evidence="3" id="KW-1185">Reference proteome</keyword>
<evidence type="ECO:0000313" key="2">
    <source>
        <dbReference type="EMBL" id="KAH9317870.1"/>
    </source>
</evidence>
<comment type="caution">
    <text evidence="2">The sequence shown here is derived from an EMBL/GenBank/DDBJ whole genome shotgun (WGS) entry which is preliminary data.</text>
</comment>
<reference evidence="2 3" key="1">
    <citation type="journal article" date="2021" name="Nat. Plants">
        <title>The Taxus genome provides insights into paclitaxel biosynthesis.</title>
        <authorList>
            <person name="Xiong X."/>
            <person name="Gou J."/>
            <person name="Liao Q."/>
            <person name="Li Y."/>
            <person name="Zhou Q."/>
            <person name="Bi G."/>
            <person name="Li C."/>
            <person name="Du R."/>
            <person name="Wang X."/>
            <person name="Sun T."/>
            <person name="Guo L."/>
            <person name="Liang H."/>
            <person name="Lu P."/>
            <person name="Wu Y."/>
            <person name="Zhang Z."/>
            <person name="Ro D.K."/>
            <person name="Shang Y."/>
            <person name="Huang S."/>
            <person name="Yan J."/>
        </authorList>
    </citation>
    <scope>NUCLEOTIDE SEQUENCE [LARGE SCALE GENOMIC DNA]</scope>
    <source>
        <strain evidence="2">Ta-2019</strain>
    </source>
</reference>
<feature type="region of interest" description="Disordered" evidence="1">
    <location>
        <begin position="1"/>
        <end position="57"/>
    </location>
</feature>
<proteinExistence type="predicted"/>
<evidence type="ECO:0000256" key="1">
    <source>
        <dbReference type="SAM" id="MobiDB-lite"/>
    </source>
</evidence>
<feature type="non-terminal residue" evidence="2">
    <location>
        <position position="57"/>
    </location>
</feature>
<organism evidence="2 3">
    <name type="scientific">Taxus chinensis</name>
    <name type="common">Chinese yew</name>
    <name type="synonym">Taxus wallichiana var. chinensis</name>
    <dbReference type="NCBI Taxonomy" id="29808"/>
    <lineage>
        <taxon>Eukaryota</taxon>
        <taxon>Viridiplantae</taxon>
        <taxon>Streptophyta</taxon>
        <taxon>Embryophyta</taxon>
        <taxon>Tracheophyta</taxon>
        <taxon>Spermatophyta</taxon>
        <taxon>Pinopsida</taxon>
        <taxon>Pinidae</taxon>
        <taxon>Conifers II</taxon>
        <taxon>Cupressales</taxon>
        <taxon>Taxaceae</taxon>
        <taxon>Taxus</taxon>
    </lineage>
</organism>
<feature type="compositionally biased region" description="Acidic residues" evidence="1">
    <location>
        <begin position="16"/>
        <end position="42"/>
    </location>
</feature>
<dbReference type="AlphaFoldDB" id="A0AA38LDN1"/>
<dbReference type="Proteomes" id="UP000824469">
    <property type="component" value="Unassembled WGS sequence"/>
</dbReference>
<feature type="compositionally biased region" description="Basic and acidic residues" evidence="1">
    <location>
        <begin position="46"/>
        <end position="57"/>
    </location>
</feature>
<name>A0AA38LDN1_TAXCH</name>
<feature type="compositionally biased region" description="Basic and acidic residues" evidence="1">
    <location>
        <begin position="1"/>
        <end position="10"/>
    </location>
</feature>
<sequence length="57" mass="6441">DVEKQKKAKDGGNVSQDEDKDDEYVNNLDNDVDVDTDDEDVVDLLPHCDPKEEIPKP</sequence>
<evidence type="ECO:0000313" key="3">
    <source>
        <dbReference type="Proteomes" id="UP000824469"/>
    </source>
</evidence>
<feature type="non-terminal residue" evidence="2">
    <location>
        <position position="1"/>
    </location>
</feature>
<accession>A0AA38LDN1</accession>